<sequence length="940" mass="102625">MTSDGIRTEIRNLVLNHDAEGLALRLPKLTDAERATVAAELPGLLAELRESPLLAATVGWDAFDWTADDQVTGPSEVLMMVGAATIPGPAGVATWLMKRDLNPRWSGAPSPHRLVKAVSGRPVAWRADLAVRLARRIRRPDDRIVPPALALLRDVEATPPDHEPLVAAWLSAVGVAKDPLTPHLLPKIFEAAGAGRALVNETLTPKPSRWLALAARTLPREQIITGCVSRFLLGGDAQDLRFFVRLHTLVAPTPEESAGRLRDYLRLLPAAPGPVAELAWQQVRQARLDPADVAEAIEAMTFRREAKLAVKGLTWLDRDLATAPERVADHVTALTNAYGHASHEVRDRAVTLTLKHADHLTDPAPILEAAELLPPASARQLFERFTEGWTSDFTPGRLPEATIPGPFPTSGLESGPPEEIGWIDVEAWLAAITREAHTNPDSLKETLARRFGEHLRPVLYDAPTWQSPRDWCTALARELVNPGEDPGPPMSRPPRQRPSYRKTMADAEQAFPGLSGDLGQALYDGMVNVAATAFQLFPGLRTVVPLHEMPDYVQEEILRAIDVQTDLYDPKAQPAPWNRLPHLRECARPHAFLLSRLDELLRAAKAGALPPVLLATPTRADGHLDPETLLNRLAVCAESGCEPLPLDLEQALLRLPPNPAPDLAERAKGIGSAAAAVVARWFERGAPPPPEVEVTWTLDLGSRVVPYDDHVLDQRGIANVSWQPVEPAGLAHLDALLTAPEMRPFRRVSRHFWPGMTPHHRELAAAHLAIGLIDRFDPPDITIDDLRNLTLAEGASGPATALVLAYFLTVEGDDAVPPLLQLAAKGALPAAETGRLLGLFGRRTRYEADPALPSLELAAKQGAHAEVWTILRHFLAVFLPREGERAQRLHTDAVMLAIDIATWADARGEIPEVAAHAKKRGSTSLIRVCRSLHQFLTREA</sequence>
<feature type="region of interest" description="Disordered" evidence="1">
    <location>
        <begin position="480"/>
        <end position="501"/>
    </location>
</feature>
<accession>A0A5M3XWE6</accession>
<evidence type="ECO:0000313" key="3">
    <source>
        <dbReference type="Proteomes" id="UP000377595"/>
    </source>
</evidence>
<keyword evidence="3" id="KW-1185">Reference proteome</keyword>
<gene>
    <name evidence="2" type="ORF">Aple_072980</name>
</gene>
<protein>
    <recommendedName>
        <fullName evidence="4">Secreted protein</fullName>
    </recommendedName>
</protein>
<proteinExistence type="predicted"/>
<dbReference type="Proteomes" id="UP000377595">
    <property type="component" value="Unassembled WGS sequence"/>
</dbReference>
<dbReference type="OrthoDB" id="3245799at2"/>
<dbReference type="EMBL" id="BLAF01000051">
    <property type="protein sequence ID" value="GES24399.1"/>
    <property type="molecule type" value="Genomic_DNA"/>
</dbReference>
<dbReference type="RefSeq" id="WP_155349247.1">
    <property type="nucleotide sequence ID" value="NZ_BAAAHM010000041.1"/>
</dbReference>
<evidence type="ECO:0000313" key="2">
    <source>
        <dbReference type="EMBL" id="GES24399.1"/>
    </source>
</evidence>
<evidence type="ECO:0008006" key="4">
    <source>
        <dbReference type="Google" id="ProtNLM"/>
    </source>
</evidence>
<evidence type="ECO:0000256" key="1">
    <source>
        <dbReference type="SAM" id="MobiDB-lite"/>
    </source>
</evidence>
<organism evidence="2 3">
    <name type="scientific">Acrocarpospora pleiomorpha</name>
    <dbReference type="NCBI Taxonomy" id="90975"/>
    <lineage>
        <taxon>Bacteria</taxon>
        <taxon>Bacillati</taxon>
        <taxon>Actinomycetota</taxon>
        <taxon>Actinomycetes</taxon>
        <taxon>Streptosporangiales</taxon>
        <taxon>Streptosporangiaceae</taxon>
        <taxon>Acrocarpospora</taxon>
    </lineage>
</organism>
<name>A0A5M3XWE6_9ACTN</name>
<reference evidence="2 3" key="1">
    <citation type="submission" date="2019-10" db="EMBL/GenBank/DDBJ databases">
        <title>Whole genome shotgun sequence of Acrocarpospora pleiomorpha NBRC 16267.</title>
        <authorList>
            <person name="Ichikawa N."/>
            <person name="Kimura A."/>
            <person name="Kitahashi Y."/>
            <person name="Komaki H."/>
            <person name="Oguchi A."/>
        </authorList>
    </citation>
    <scope>NUCLEOTIDE SEQUENCE [LARGE SCALE GENOMIC DNA]</scope>
    <source>
        <strain evidence="2 3">NBRC 16267</strain>
    </source>
</reference>
<dbReference type="AlphaFoldDB" id="A0A5M3XWE6"/>
<comment type="caution">
    <text evidence="2">The sequence shown here is derived from an EMBL/GenBank/DDBJ whole genome shotgun (WGS) entry which is preliminary data.</text>
</comment>